<name>A0AA38HA30_9TREE</name>
<dbReference type="InterPro" id="IPR013763">
    <property type="entry name" value="Cyclin-like_dom"/>
</dbReference>
<dbReference type="InterPro" id="IPR036915">
    <property type="entry name" value="Cyclin-like_sf"/>
</dbReference>
<dbReference type="Gene3D" id="1.10.472.10">
    <property type="entry name" value="Cyclin-like"/>
    <property type="match status" value="2"/>
</dbReference>
<comment type="similarity">
    <text evidence="4">Belongs to the cyclin family.</text>
</comment>
<dbReference type="InterPro" id="IPR004367">
    <property type="entry name" value="Cyclin_C-dom"/>
</dbReference>
<dbReference type="Pfam" id="PF02984">
    <property type="entry name" value="Cyclin_C"/>
    <property type="match status" value="1"/>
</dbReference>
<dbReference type="InterPro" id="IPR006671">
    <property type="entry name" value="Cyclin_N"/>
</dbReference>
<dbReference type="CDD" id="cd20568">
    <property type="entry name" value="CYCLIN_CLBs_yeast_rpt1"/>
    <property type="match status" value="1"/>
</dbReference>
<dbReference type="SMART" id="SM00385">
    <property type="entry name" value="CYCLIN"/>
    <property type="match status" value="2"/>
</dbReference>
<evidence type="ECO:0000256" key="4">
    <source>
        <dbReference type="RuleBase" id="RU000383"/>
    </source>
</evidence>
<evidence type="ECO:0000313" key="9">
    <source>
        <dbReference type="Proteomes" id="UP001164286"/>
    </source>
</evidence>
<dbReference type="SMART" id="SM01332">
    <property type="entry name" value="Cyclin_C"/>
    <property type="match status" value="1"/>
</dbReference>
<feature type="compositionally biased region" description="Low complexity" evidence="5">
    <location>
        <begin position="151"/>
        <end position="161"/>
    </location>
</feature>
<proteinExistence type="inferred from homology"/>
<feature type="compositionally biased region" description="Basic and acidic residues" evidence="5">
    <location>
        <begin position="258"/>
        <end position="270"/>
    </location>
</feature>
<evidence type="ECO:0000259" key="6">
    <source>
        <dbReference type="SMART" id="SM00385"/>
    </source>
</evidence>
<evidence type="ECO:0000256" key="1">
    <source>
        <dbReference type="ARBA" id="ARBA00022618"/>
    </source>
</evidence>
<dbReference type="InterPro" id="IPR048258">
    <property type="entry name" value="Cyclins_cyclin-box"/>
</dbReference>
<dbReference type="GO" id="GO:0051301">
    <property type="term" value="P:cell division"/>
    <property type="evidence" value="ECO:0007669"/>
    <property type="project" value="UniProtKB-KW"/>
</dbReference>
<feature type="compositionally biased region" description="Basic and acidic residues" evidence="5">
    <location>
        <begin position="112"/>
        <end position="123"/>
    </location>
</feature>
<dbReference type="EMBL" id="JAKWFO010000005">
    <property type="protein sequence ID" value="KAI9636395.1"/>
    <property type="molecule type" value="Genomic_DNA"/>
</dbReference>
<dbReference type="FunFam" id="1.10.472.10:FF:000001">
    <property type="entry name" value="G2/mitotic-specific cyclin"/>
    <property type="match status" value="1"/>
</dbReference>
<evidence type="ECO:0000313" key="8">
    <source>
        <dbReference type="EMBL" id="KAI9636395.1"/>
    </source>
</evidence>
<evidence type="ECO:0000256" key="5">
    <source>
        <dbReference type="SAM" id="MobiDB-lite"/>
    </source>
</evidence>
<sequence>MIRNTPCPREPFGPLFSLFTQPPQQTRRTTRRADENAAPSARLRSTAAAAPAPSGKAANTASNIPVLKRAHSAVTATAPAPAASKPVAAGTKRSALGEVTNGGKDNVAKGGKGKDEGAKEKRALQQTSSAQIPASAAVAGPARRTRSSTGAAPVVAPVVEPAPKRRTTSRIPVAARSRSTTASTSTTVADGRLKERKLNIAIETKEVVEPDPARKKRKTSSPAPEEDTEEDDLADEELYDEDGREVVLNSGGRATRLRSPERGTRAKDAGWTDLDAEDDGDPTMVSEYVVDAFNYMLAIESKSMPDPEYMDRQAELTWEMRALLMDWLIEVHSKFRLLPETLLIAVNMIDRFLSQRVVSLEKLQLVGMTALFISAKYEEVICPSITHFLHMADGGFAVDDMIKAERYMLSTLDFDMSYPNPLHFLRRISKADGYDIQTRTLAKFLIEVMCVEKQLIVYKPSLLAAAGTWLARLCLDRGRWTPNLVHYSTYAVSELLEPAQIMVDYILSPTLNTDGGFYKKYACKKHMKSSVYIRQWALNRWPESADGTSEFQGEELVAEIEGRLEPVMEVRDY</sequence>
<feature type="domain" description="Cyclin-like" evidence="6">
    <location>
        <begin position="326"/>
        <end position="410"/>
    </location>
</feature>
<organism evidence="8 9">
    <name type="scientific">Dioszegia hungarica</name>
    <dbReference type="NCBI Taxonomy" id="4972"/>
    <lineage>
        <taxon>Eukaryota</taxon>
        <taxon>Fungi</taxon>
        <taxon>Dikarya</taxon>
        <taxon>Basidiomycota</taxon>
        <taxon>Agaricomycotina</taxon>
        <taxon>Tremellomycetes</taxon>
        <taxon>Tremellales</taxon>
        <taxon>Bulleribasidiaceae</taxon>
        <taxon>Dioszegia</taxon>
    </lineage>
</organism>
<feature type="domain" description="Cyclin-like" evidence="6">
    <location>
        <begin position="423"/>
        <end position="504"/>
    </location>
</feature>
<dbReference type="Pfam" id="PF00134">
    <property type="entry name" value="Cyclin_N"/>
    <property type="match status" value="1"/>
</dbReference>
<dbReference type="CDD" id="cd20512">
    <property type="entry name" value="CYCLIN_CLBs_yeast_rpt2"/>
    <property type="match status" value="1"/>
</dbReference>
<feature type="domain" description="Cyclin C-terminal" evidence="7">
    <location>
        <begin position="419"/>
        <end position="535"/>
    </location>
</feature>
<accession>A0AA38HA30</accession>
<keyword evidence="2 4" id="KW-0195">Cyclin</keyword>
<evidence type="ECO:0000256" key="3">
    <source>
        <dbReference type="ARBA" id="ARBA00023306"/>
    </source>
</evidence>
<evidence type="ECO:0000256" key="2">
    <source>
        <dbReference type="ARBA" id="ARBA00023127"/>
    </source>
</evidence>
<dbReference type="InterPro" id="IPR039361">
    <property type="entry name" value="Cyclin"/>
</dbReference>
<feature type="compositionally biased region" description="Acidic residues" evidence="5">
    <location>
        <begin position="224"/>
        <end position="243"/>
    </location>
</feature>
<feature type="compositionally biased region" description="Low complexity" evidence="5">
    <location>
        <begin position="173"/>
        <end position="189"/>
    </location>
</feature>
<feature type="compositionally biased region" description="Low complexity" evidence="5">
    <location>
        <begin position="72"/>
        <end position="89"/>
    </location>
</feature>
<dbReference type="Proteomes" id="UP001164286">
    <property type="component" value="Unassembled WGS sequence"/>
</dbReference>
<dbReference type="PANTHER" id="PTHR10177">
    <property type="entry name" value="CYCLINS"/>
    <property type="match status" value="1"/>
</dbReference>
<gene>
    <name evidence="8" type="ORF">MKK02DRAFT_25787</name>
</gene>
<feature type="compositionally biased region" description="Basic and acidic residues" evidence="5">
    <location>
        <begin position="191"/>
        <end position="213"/>
    </location>
</feature>
<dbReference type="AlphaFoldDB" id="A0AA38HA30"/>
<protein>
    <submittedName>
        <fullName evidence="8">Cyclin-like protein</fullName>
    </submittedName>
</protein>
<dbReference type="RefSeq" id="XP_052946172.1">
    <property type="nucleotide sequence ID" value="XM_053087091.1"/>
</dbReference>
<feature type="compositionally biased region" description="Low complexity" evidence="5">
    <location>
        <begin position="37"/>
        <end position="61"/>
    </location>
</feature>
<keyword evidence="9" id="KW-1185">Reference proteome</keyword>
<keyword evidence="3" id="KW-0131">Cell cycle</keyword>
<dbReference type="PROSITE" id="PS00292">
    <property type="entry name" value="CYCLINS"/>
    <property type="match status" value="1"/>
</dbReference>
<dbReference type="SUPFAM" id="SSF47954">
    <property type="entry name" value="Cyclin-like"/>
    <property type="match status" value="2"/>
</dbReference>
<dbReference type="GeneID" id="77726292"/>
<reference evidence="8" key="1">
    <citation type="journal article" date="2022" name="G3 (Bethesda)">
        <title>High quality genome of the basidiomycete yeast Dioszegia hungarica PDD-24b-2 isolated from cloud water.</title>
        <authorList>
            <person name="Jarrige D."/>
            <person name="Haridas S."/>
            <person name="Bleykasten-Grosshans C."/>
            <person name="Joly M."/>
            <person name="Nadalig T."/>
            <person name="Sancelme M."/>
            <person name="Vuilleumier S."/>
            <person name="Grigoriev I.V."/>
            <person name="Amato P."/>
            <person name="Bringel F."/>
        </authorList>
    </citation>
    <scope>NUCLEOTIDE SEQUENCE</scope>
    <source>
        <strain evidence="8">PDD-24b-2</strain>
    </source>
</reference>
<feature type="region of interest" description="Disordered" evidence="5">
    <location>
        <begin position="1"/>
        <end position="278"/>
    </location>
</feature>
<keyword evidence="1" id="KW-0132">Cell division</keyword>
<comment type="caution">
    <text evidence="8">The sequence shown here is derived from an EMBL/GenBank/DDBJ whole genome shotgun (WGS) entry which is preliminary data.</text>
</comment>
<evidence type="ECO:0000259" key="7">
    <source>
        <dbReference type="SMART" id="SM01332"/>
    </source>
</evidence>